<feature type="compositionally biased region" description="Low complexity" evidence="1">
    <location>
        <begin position="686"/>
        <end position="698"/>
    </location>
</feature>
<dbReference type="GO" id="GO:0016477">
    <property type="term" value="P:cell migration"/>
    <property type="evidence" value="ECO:0007669"/>
    <property type="project" value="TreeGrafter"/>
</dbReference>
<dbReference type="Gene3D" id="3.80.10.10">
    <property type="entry name" value="Ribonuclease Inhibitor"/>
    <property type="match status" value="1"/>
</dbReference>
<feature type="compositionally biased region" description="Basic and acidic residues" evidence="1">
    <location>
        <begin position="607"/>
        <end position="617"/>
    </location>
</feature>
<feature type="compositionally biased region" description="Polar residues" evidence="1">
    <location>
        <begin position="621"/>
        <end position="640"/>
    </location>
</feature>
<feature type="region of interest" description="Disordered" evidence="1">
    <location>
        <begin position="360"/>
        <end position="380"/>
    </location>
</feature>
<organism evidence="3 4">
    <name type="scientific">Salmo trutta</name>
    <name type="common">Brown trout</name>
    <dbReference type="NCBI Taxonomy" id="8032"/>
    <lineage>
        <taxon>Eukaryota</taxon>
        <taxon>Metazoa</taxon>
        <taxon>Chordata</taxon>
        <taxon>Craniata</taxon>
        <taxon>Vertebrata</taxon>
        <taxon>Euteleostomi</taxon>
        <taxon>Actinopterygii</taxon>
        <taxon>Neopterygii</taxon>
        <taxon>Teleostei</taxon>
        <taxon>Protacanthopterygii</taxon>
        <taxon>Salmoniformes</taxon>
        <taxon>Salmonidae</taxon>
        <taxon>Salmoninae</taxon>
        <taxon>Salmo</taxon>
    </lineage>
</organism>
<dbReference type="Pfam" id="PF16000">
    <property type="entry name" value="CARMIL_C"/>
    <property type="match status" value="1"/>
</dbReference>
<name>A0A673XN47_SALTR</name>
<dbReference type="Ensembl" id="ENSSTUT00000023920.1">
    <property type="protein sequence ID" value="ENSSTUP00000022798.1"/>
    <property type="gene ID" value="ENSSTUG00000009696.1"/>
</dbReference>
<gene>
    <name evidence="3" type="primary">LOC115157332</name>
</gene>
<dbReference type="GO" id="GO:0005886">
    <property type="term" value="C:plasma membrane"/>
    <property type="evidence" value="ECO:0007669"/>
    <property type="project" value="TreeGrafter"/>
</dbReference>
<keyword evidence="4" id="KW-1185">Reference proteome</keyword>
<feature type="compositionally biased region" description="Basic and acidic residues" evidence="1">
    <location>
        <begin position="730"/>
        <end position="749"/>
    </location>
</feature>
<dbReference type="InterPro" id="IPR051279">
    <property type="entry name" value="PP1-Reg/Actin-Interact_Protein"/>
</dbReference>
<dbReference type="GO" id="GO:0034315">
    <property type="term" value="P:regulation of Arp2/3 complex-mediated actin nucleation"/>
    <property type="evidence" value="ECO:0007669"/>
    <property type="project" value="TreeGrafter"/>
</dbReference>
<dbReference type="InterPro" id="IPR032675">
    <property type="entry name" value="LRR_dom_sf"/>
</dbReference>
<evidence type="ECO:0000313" key="3">
    <source>
        <dbReference type="Ensembl" id="ENSSTUP00000022798.1"/>
    </source>
</evidence>
<feature type="region of interest" description="Disordered" evidence="1">
    <location>
        <begin position="730"/>
        <end position="762"/>
    </location>
</feature>
<dbReference type="SUPFAM" id="SSF52047">
    <property type="entry name" value="RNI-like"/>
    <property type="match status" value="1"/>
</dbReference>
<feature type="compositionally biased region" description="Basic residues" evidence="1">
    <location>
        <begin position="365"/>
        <end position="379"/>
    </location>
</feature>
<dbReference type="Proteomes" id="UP000472277">
    <property type="component" value="Chromosome 21"/>
</dbReference>
<evidence type="ECO:0000259" key="2">
    <source>
        <dbReference type="Pfam" id="PF16000"/>
    </source>
</evidence>
<feature type="domain" description="CARMIL C-terminal" evidence="2">
    <location>
        <begin position="189"/>
        <end position="445"/>
    </location>
</feature>
<sequence>MLSKALQINTTLRSVTWDRNNTTATGFQDVARCLEHNFTLQYMPIPLSDVTQAYRSAPEKIDQALTKIQRALLRNNQTQRFSQKQALRLHQGLVTSTAEQVMERLCVRVHQQVCVLRGSEEGKELQAARQVLKEARNSRALYPSLCELVHVLSVDGPVRQKLDFLAGELTKAADKELQVIVDSMVSLCRELCPMSSSAAERLNPPLSSISERVSIPRSTIRTALMERAAQDINRALEEVKLSVVSYLTNSIVDQILQELYTTHKALVSQVKRWDDGGTGRHTIRITDSLDFPDEEGLGMNIDTIAIKKRSARTRRIRPVSTRLSLGDDPTSSPPPSALSHSAPLSRSASWECLSTLPTHGAPLHHVTHARPRPPRRHSRGQVPLDTHCSENGGVNLLEDGLPDFYTKRVLTDSQLSSLHQAQSLRRKKRRSVLSIFSGFRKNRNSTISNQETEYGGSHENGSENVYSMIQHPKDPGKVEAMIEVGANVRMMPSPRPIQGVPLPGMRGASPSPHCLTQRQVGTYHCRSVSHASKGTDQVISWFIPLIIIVQHVCFYFLCNLLHTTQFKPYNFLSLPLSLTFQPSDLVSMVYSCIGAEDEDSDSSFETRPVDRDTDRSTTSDIQTETHANGHAMSSASLTDSQPDRQTDPVSQDLPIPSAQTDTQKEVDRGTKGTESLDRQERAPCGQKSESPSQSSKPSLASMRQRHLQGSSVTICVALCVCVSYHFPSGMERDSPNDLERGFSDRESPVKKPRLPQNRNRSLDTGLTLSQCVTWSGNTGPLTSS</sequence>
<dbReference type="PANTHER" id="PTHR24112:SF43">
    <property type="entry name" value="CAPPING PROTEIN, ARP2_3 AND MYOSIN-I LINKER PROTEIN 3"/>
    <property type="match status" value="1"/>
</dbReference>
<reference evidence="3" key="1">
    <citation type="submission" date="2025-08" db="UniProtKB">
        <authorList>
            <consortium name="Ensembl"/>
        </authorList>
    </citation>
    <scope>IDENTIFICATION</scope>
</reference>
<dbReference type="GO" id="GO:0030027">
    <property type="term" value="C:lamellipodium"/>
    <property type="evidence" value="ECO:0007669"/>
    <property type="project" value="TreeGrafter"/>
</dbReference>
<dbReference type="PANTHER" id="PTHR24112">
    <property type="entry name" value="LEUCINE-RICH REPEAT, ISOFORM F-RELATED"/>
    <property type="match status" value="1"/>
</dbReference>
<feature type="region of interest" description="Disordered" evidence="1">
    <location>
        <begin position="317"/>
        <end position="343"/>
    </location>
</feature>
<evidence type="ECO:0000313" key="4">
    <source>
        <dbReference type="Proteomes" id="UP000472277"/>
    </source>
</evidence>
<dbReference type="GeneTree" id="ENSGT00940000157990"/>
<feature type="compositionally biased region" description="Basic and acidic residues" evidence="1">
    <location>
        <begin position="662"/>
        <end position="681"/>
    </location>
</feature>
<feature type="region of interest" description="Disordered" evidence="1">
    <location>
        <begin position="598"/>
        <end position="704"/>
    </location>
</feature>
<proteinExistence type="predicted"/>
<accession>A0A673XN47</accession>
<dbReference type="AlphaFoldDB" id="A0A673XN47"/>
<protein>
    <submittedName>
        <fullName evidence="3">Capping protein regulator and myosin 1 linker 3</fullName>
    </submittedName>
</protein>
<dbReference type="InterPro" id="IPR031943">
    <property type="entry name" value="CARMIL_C"/>
</dbReference>
<reference evidence="3" key="2">
    <citation type="submission" date="2025-09" db="UniProtKB">
        <authorList>
            <consortium name="Ensembl"/>
        </authorList>
    </citation>
    <scope>IDENTIFICATION</scope>
</reference>
<evidence type="ECO:0000256" key="1">
    <source>
        <dbReference type="SAM" id="MobiDB-lite"/>
    </source>
</evidence>